<sequence length="175" mass="20490">MPSNLTEILEWHDKFIANRQTETNPCEFLLSPNDTQVYIDGLRGFYACPQNGIPSDSGDVNESLKRVHEELQKARSAQQTNKPYDPEVYSAESTAFQRFYFDVLNIWQARLELREFMAHKKVRSDIGEVQRWMDAVISQCSYSREWDEATRHNDKKGLDYKAIVYYIRDHITGDT</sequence>
<dbReference type="Proteomes" id="UP000275078">
    <property type="component" value="Unassembled WGS sequence"/>
</dbReference>
<gene>
    <name evidence="1" type="ORF">BJ508DRAFT_332246</name>
</gene>
<keyword evidence="2" id="KW-1185">Reference proteome</keyword>
<accession>A0A3N4HN82</accession>
<name>A0A3N4HN82_ASCIM</name>
<protein>
    <submittedName>
        <fullName evidence="1">Uncharacterized protein</fullName>
    </submittedName>
</protein>
<reference evidence="1 2" key="1">
    <citation type="journal article" date="2018" name="Nat. Ecol. Evol.">
        <title>Pezizomycetes genomes reveal the molecular basis of ectomycorrhizal truffle lifestyle.</title>
        <authorList>
            <person name="Murat C."/>
            <person name="Payen T."/>
            <person name="Noel B."/>
            <person name="Kuo A."/>
            <person name="Morin E."/>
            <person name="Chen J."/>
            <person name="Kohler A."/>
            <person name="Krizsan K."/>
            <person name="Balestrini R."/>
            <person name="Da Silva C."/>
            <person name="Montanini B."/>
            <person name="Hainaut M."/>
            <person name="Levati E."/>
            <person name="Barry K.W."/>
            <person name="Belfiori B."/>
            <person name="Cichocki N."/>
            <person name="Clum A."/>
            <person name="Dockter R.B."/>
            <person name="Fauchery L."/>
            <person name="Guy J."/>
            <person name="Iotti M."/>
            <person name="Le Tacon F."/>
            <person name="Lindquist E.A."/>
            <person name="Lipzen A."/>
            <person name="Malagnac F."/>
            <person name="Mello A."/>
            <person name="Molinier V."/>
            <person name="Miyauchi S."/>
            <person name="Poulain J."/>
            <person name="Riccioni C."/>
            <person name="Rubini A."/>
            <person name="Sitrit Y."/>
            <person name="Splivallo R."/>
            <person name="Traeger S."/>
            <person name="Wang M."/>
            <person name="Zifcakova L."/>
            <person name="Wipf D."/>
            <person name="Zambonelli A."/>
            <person name="Paolocci F."/>
            <person name="Nowrousian M."/>
            <person name="Ottonello S."/>
            <person name="Baldrian P."/>
            <person name="Spatafora J.W."/>
            <person name="Henrissat B."/>
            <person name="Nagy L.G."/>
            <person name="Aury J.M."/>
            <person name="Wincker P."/>
            <person name="Grigoriev I.V."/>
            <person name="Bonfante P."/>
            <person name="Martin F.M."/>
        </authorList>
    </citation>
    <scope>NUCLEOTIDE SEQUENCE [LARGE SCALE GENOMIC DNA]</scope>
    <source>
        <strain evidence="1 2">RN42</strain>
    </source>
</reference>
<evidence type="ECO:0000313" key="1">
    <source>
        <dbReference type="EMBL" id="RPA75283.1"/>
    </source>
</evidence>
<dbReference type="AlphaFoldDB" id="A0A3N4HN82"/>
<evidence type="ECO:0000313" key="2">
    <source>
        <dbReference type="Proteomes" id="UP000275078"/>
    </source>
</evidence>
<dbReference type="EMBL" id="ML119767">
    <property type="protein sequence ID" value="RPA75283.1"/>
    <property type="molecule type" value="Genomic_DNA"/>
</dbReference>
<proteinExistence type="predicted"/>
<organism evidence="1 2">
    <name type="scientific">Ascobolus immersus RN42</name>
    <dbReference type="NCBI Taxonomy" id="1160509"/>
    <lineage>
        <taxon>Eukaryota</taxon>
        <taxon>Fungi</taxon>
        <taxon>Dikarya</taxon>
        <taxon>Ascomycota</taxon>
        <taxon>Pezizomycotina</taxon>
        <taxon>Pezizomycetes</taxon>
        <taxon>Pezizales</taxon>
        <taxon>Ascobolaceae</taxon>
        <taxon>Ascobolus</taxon>
    </lineage>
</organism>